<evidence type="ECO:0000313" key="1">
    <source>
        <dbReference type="EnsemblPlants" id="MELO3C029783.2.1"/>
    </source>
</evidence>
<dbReference type="Gramene" id="MELO3C029783.2.1">
    <property type="protein sequence ID" value="MELO3C029783.2.1"/>
    <property type="gene ID" value="MELO3C029783.2"/>
</dbReference>
<dbReference type="EnsemblPlants" id="MELO3C029783.2.1">
    <property type="protein sequence ID" value="MELO3C029783.2.1"/>
    <property type="gene ID" value="MELO3C029783.2"/>
</dbReference>
<protein>
    <submittedName>
        <fullName evidence="1">Uncharacterized protein</fullName>
    </submittedName>
</protein>
<proteinExistence type="predicted"/>
<sequence>MEASRFNHFAVYIMEASRFNHFAVYATILKLPTTTSSDLFPTIECHLNFSHVPYLIDPNTGIKTGDYKQILSHIFQTYSTATRCAAGCFSTIPSSGKVRAKPPRVK</sequence>
<name>A0A9I9E7C6_CUCME</name>
<accession>A0A9I9E7C6</accession>
<reference evidence="1" key="1">
    <citation type="submission" date="2023-03" db="UniProtKB">
        <authorList>
            <consortium name="EnsemblPlants"/>
        </authorList>
    </citation>
    <scope>IDENTIFICATION</scope>
</reference>
<dbReference type="AlphaFoldDB" id="A0A9I9E7C6"/>
<organism evidence="1">
    <name type="scientific">Cucumis melo</name>
    <name type="common">Muskmelon</name>
    <dbReference type="NCBI Taxonomy" id="3656"/>
    <lineage>
        <taxon>Eukaryota</taxon>
        <taxon>Viridiplantae</taxon>
        <taxon>Streptophyta</taxon>
        <taxon>Embryophyta</taxon>
        <taxon>Tracheophyta</taxon>
        <taxon>Spermatophyta</taxon>
        <taxon>Magnoliopsida</taxon>
        <taxon>eudicotyledons</taxon>
        <taxon>Gunneridae</taxon>
        <taxon>Pentapetalae</taxon>
        <taxon>rosids</taxon>
        <taxon>fabids</taxon>
        <taxon>Cucurbitales</taxon>
        <taxon>Cucurbitaceae</taxon>
        <taxon>Benincaseae</taxon>
        <taxon>Cucumis</taxon>
    </lineage>
</organism>